<protein>
    <submittedName>
        <fullName evidence="1">Uncharacterized protein</fullName>
    </submittedName>
</protein>
<comment type="caution">
    <text evidence="1">The sequence shown here is derived from an EMBL/GenBank/DDBJ whole genome shotgun (WGS) entry which is preliminary data.</text>
</comment>
<gene>
    <name evidence="1" type="ORF">Taro_031732</name>
</gene>
<evidence type="ECO:0000313" key="1">
    <source>
        <dbReference type="EMBL" id="MQL99015.1"/>
    </source>
</evidence>
<name>A0A843VST7_COLES</name>
<evidence type="ECO:0000313" key="2">
    <source>
        <dbReference type="Proteomes" id="UP000652761"/>
    </source>
</evidence>
<feature type="non-terminal residue" evidence="1">
    <location>
        <position position="1"/>
    </location>
</feature>
<reference evidence="1" key="1">
    <citation type="submission" date="2017-07" db="EMBL/GenBank/DDBJ databases">
        <title>Taro Niue Genome Assembly and Annotation.</title>
        <authorList>
            <person name="Atibalentja N."/>
            <person name="Keating K."/>
            <person name="Fields C.J."/>
        </authorList>
    </citation>
    <scope>NUCLEOTIDE SEQUENCE</scope>
    <source>
        <strain evidence="1">Niue_2</strain>
        <tissue evidence="1">Leaf</tissue>
    </source>
</reference>
<organism evidence="1 2">
    <name type="scientific">Colocasia esculenta</name>
    <name type="common">Wild taro</name>
    <name type="synonym">Arum esculentum</name>
    <dbReference type="NCBI Taxonomy" id="4460"/>
    <lineage>
        <taxon>Eukaryota</taxon>
        <taxon>Viridiplantae</taxon>
        <taxon>Streptophyta</taxon>
        <taxon>Embryophyta</taxon>
        <taxon>Tracheophyta</taxon>
        <taxon>Spermatophyta</taxon>
        <taxon>Magnoliopsida</taxon>
        <taxon>Liliopsida</taxon>
        <taxon>Araceae</taxon>
        <taxon>Aroideae</taxon>
        <taxon>Colocasieae</taxon>
        <taxon>Colocasia</taxon>
    </lineage>
</organism>
<dbReference type="AlphaFoldDB" id="A0A843VST7"/>
<keyword evidence="2" id="KW-1185">Reference proteome</keyword>
<dbReference type="EMBL" id="NMUH01002281">
    <property type="protein sequence ID" value="MQL99015.1"/>
    <property type="molecule type" value="Genomic_DNA"/>
</dbReference>
<dbReference type="Proteomes" id="UP000652761">
    <property type="component" value="Unassembled WGS sequence"/>
</dbReference>
<sequence length="121" mass="13094">MIICFAWFVLCDDSKRCISTLSTLGERVVCGSYGVHVVCVKRQLDLSSMAARLRGSPVWFARVLRGLCVVHVVSVYMACSLTPSVDTSSVGSPRFCVSQARECSGLVPVLGTDEVLSSSWT</sequence>
<proteinExistence type="predicted"/>
<accession>A0A843VST7</accession>